<comment type="caution">
    <text evidence="1">The sequence shown here is derived from an EMBL/GenBank/DDBJ whole genome shotgun (WGS) entry which is preliminary data.</text>
</comment>
<feature type="non-terminal residue" evidence="1">
    <location>
        <position position="1"/>
    </location>
</feature>
<evidence type="ECO:0000313" key="2">
    <source>
        <dbReference type="Proteomes" id="UP001341840"/>
    </source>
</evidence>
<organism evidence="1 2">
    <name type="scientific">Stylosanthes scabra</name>
    <dbReference type="NCBI Taxonomy" id="79078"/>
    <lineage>
        <taxon>Eukaryota</taxon>
        <taxon>Viridiplantae</taxon>
        <taxon>Streptophyta</taxon>
        <taxon>Embryophyta</taxon>
        <taxon>Tracheophyta</taxon>
        <taxon>Spermatophyta</taxon>
        <taxon>Magnoliopsida</taxon>
        <taxon>eudicotyledons</taxon>
        <taxon>Gunneridae</taxon>
        <taxon>Pentapetalae</taxon>
        <taxon>rosids</taxon>
        <taxon>fabids</taxon>
        <taxon>Fabales</taxon>
        <taxon>Fabaceae</taxon>
        <taxon>Papilionoideae</taxon>
        <taxon>50 kb inversion clade</taxon>
        <taxon>dalbergioids sensu lato</taxon>
        <taxon>Dalbergieae</taxon>
        <taxon>Pterocarpus clade</taxon>
        <taxon>Stylosanthes</taxon>
    </lineage>
</organism>
<protein>
    <submittedName>
        <fullName evidence="1">Uncharacterized protein</fullName>
    </submittedName>
</protein>
<sequence length="117" mass="13241">LPFRLALLAHLGEKSIMASSLIGVGRAWSTVWLKDVLIVHHRPSCYSYKTEENAVERRKMWGLICPTVAPIFCANGWERGPPRMQVFDWASKRADASGQSLERRVVVPEKALRHSSQ</sequence>
<gene>
    <name evidence="1" type="ORF">PIB30_051764</name>
</gene>
<proteinExistence type="predicted"/>
<accession>A0ABU6WG78</accession>
<dbReference type="Proteomes" id="UP001341840">
    <property type="component" value="Unassembled WGS sequence"/>
</dbReference>
<keyword evidence="2" id="KW-1185">Reference proteome</keyword>
<name>A0ABU6WG78_9FABA</name>
<reference evidence="1 2" key="1">
    <citation type="journal article" date="2023" name="Plants (Basel)">
        <title>Bridging the Gap: Combining Genomics and Transcriptomics Approaches to Understand Stylosanthes scabra, an Orphan Legume from the Brazilian Caatinga.</title>
        <authorList>
            <person name="Ferreira-Neto J.R.C."/>
            <person name="da Silva M.D."/>
            <person name="Binneck E."/>
            <person name="de Melo N.F."/>
            <person name="da Silva R.H."/>
            <person name="de Melo A.L.T.M."/>
            <person name="Pandolfi V."/>
            <person name="Bustamante F.O."/>
            <person name="Brasileiro-Vidal A.C."/>
            <person name="Benko-Iseppon A.M."/>
        </authorList>
    </citation>
    <scope>NUCLEOTIDE SEQUENCE [LARGE SCALE GENOMIC DNA]</scope>
    <source>
        <tissue evidence="1">Leaves</tissue>
    </source>
</reference>
<dbReference type="EMBL" id="JASCZI010181612">
    <property type="protein sequence ID" value="MED6184882.1"/>
    <property type="molecule type" value="Genomic_DNA"/>
</dbReference>
<evidence type="ECO:0000313" key="1">
    <source>
        <dbReference type="EMBL" id="MED6184882.1"/>
    </source>
</evidence>